<comment type="similarity">
    <text evidence="2">Belongs to the dickkopf family.</text>
</comment>
<name>A0ABQ7TAT2_PHRPL</name>
<evidence type="ECO:0000313" key="11">
    <source>
        <dbReference type="Proteomes" id="UP000826234"/>
    </source>
</evidence>
<evidence type="ECO:0000256" key="3">
    <source>
        <dbReference type="ARBA" id="ARBA00022473"/>
    </source>
</evidence>
<accession>A0ABQ7TAT2</accession>
<sequence>MLPRSLQVAFEGSSPPAPPAIGIQRHAPIEQLSISLLRLIPPDGHMHHILLLQQECVNDNDCQKNQFCFWSLLASRCQQCKAKDTMCQNNGECCLGYLCVWGKCTEGVSRGERGTRCDPHREECAQGLCCTSSNYHPFPICTPQPKEGEICQIPSGTFFALMGWGSLEAFAKPKEYCPCAQGLKCRTKRDSMISTCEKPEKRLDISNSDQQISFFQPILMRRNKEDDYYDDFRQDGQMDILNLPRRASSMEDINQSKGLSEDYDEKRQSPWKEDITNLNQPEFQELKELADEMGQYWGPGFY</sequence>
<keyword evidence="7" id="KW-1015">Disulfide bond</keyword>
<dbReference type="PANTHER" id="PTHR12113">
    <property type="entry name" value="DICKKOPF3-LIKE 3"/>
    <property type="match status" value="1"/>
</dbReference>
<dbReference type="InterPro" id="IPR039863">
    <property type="entry name" value="DKK1-4"/>
</dbReference>
<protein>
    <recommendedName>
        <fullName evidence="9">Dickkopf N-terminal cysteine-rich domain-containing protein</fullName>
    </recommendedName>
</protein>
<comment type="subcellular location">
    <subcellularLocation>
        <location evidence="1">Secreted</location>
    </subcellularLocation>
</comment>
<keyword evidence="11" id="KW-1185">Reference proteome</keyword>
<proteinExistence type="inferred from homology"/>
<dbReference type="Proteomes" id="UP000826234">
    <property type="component" value="Unassembled WGS sequence"/>
</dbReference>
<comment type="caution">
    <text evidence="10">The sequence shown here is derived from an EMBL/GenBank/DDBJ whole genome shotgun (WGS) entry which is preliminary data.</text>
</comment>
<evidence type="ECO:0000256" key="7">
    <source>
        <dbReference type="ARBA" id="ARBA00023157"/>
    </source>
</evidence>
<evidence type="ECO:0000256" key="5">
    <source>
        <dbReference type="ARBA" id="ARBA00022687"/>
    </source>
</evidence>
<organism evidence="10 11">
    <name type="scientific">Phrynosoma platyrhinos</name>
    <name type="common">Desert horned lizard</name>
    <dbReference type="NCBI Taxonomy" id="52577"/>
    <lineage>
        <taxon>Eukaryota</taxon>
        <taxon>Metazoa</taxon>
        <taxon>Chordata</taxon>
        <taxon>Craniata</taxon>
        <taxon>Vertebrata</taxon>
        <taxon>Euteleostomi</taxon>
        <taxon>Lepidosauria</taxon>
        <taxon>Squamata</taxon>
        <taxon>Bifurcata</taxon>
        <taxon>Unidentata</taxon>
        <taxon>Episquamata</taxon>
        <taxon>Toxicofera</taxon>
        <taxon>Iguania</taxon>
        <taxon>Phrynosomatidae</taxon>
        <taxon>Phrynosomatinae</taxon>
        <taxon>Phrynosoma</taxon>
    </lineage>
</organism>
<keyword evidence="4" id="KW-0964">Secreted</keyword>
<feature type="domain" description="Dickkopf N-terminal cysteine-rich" evidence="9">
    <location>
        <begin position="55"/>
        <end position="105"/>
    </location>
</feature>
<dbReference type="Gene3D" id="2.10.80.10">
    <property type="entry name" value="Lipase, subunit A"/>
    <property type="match status" value="1"/>
</dbReference>
<dbReference type="InterPro" id="IPR006796">
    <property type="entry name" value="Dickkopf_N"/>
</dbReference>
<evidence type="ECO:0000256" key="2">
    <source>
        <dbReference type="ARBA" id="ARBA00010842"/>
    </source>
</evidence>
<keyword evidence="6" id="KW-0732">Signal</keyword>
<evidence type="ECO:0000256" key="4">
    <source>
        <dbReference type="ARBA" id="ARBA00022525"/>
    </source>
</evidence>
<evidence type="ECO:0000313" key="10">
    <source>
        <dbReference type="EMBL" id="KAH0626541.1"/>
    </source>
</evidence>
<gene>
    <name evidence="10" type="ORF">JD844_001586</name>
</gene>
<dbReference type="Pfam" id="PF04706">
    <property type="entry name" value="Dickkopf_N"/>
    <property type="match status" value="1"/>
</dbReference>
<evidence type="ECO:0000259" key="9">
    <source>
        <dbReference type="Pfam" id="PF04706"/>
    </source>
</evidence>
<keyword evidence="5" id="KW-0879">Wnt signaling pathway</keyword>
<keyword evidence="3" id="KW-0217">Developmental protein</keyword>
<dbReference type="PANTHER" id="PTHR12113:SF8">
    <property type="entry name" value="DICKKOPF-RELATED PROTEIN 3"/>
    <property type="match status" value="1"/>
</dbReference>
<dbReference type="EMBL" id="JAIPUX010000521">
    <property type="protein sequence ID" value="KAH0626541.1"/>
    <property type="molecule type" value="Genomic_DNA"/>
</dbReference>
<feature type="region of interest" description="Disordered" evidence="8">
    <location>
        <begin position="244"/>
        <end position="269"/>
    </location>
</feature>
<evidence type="ECO:0000256" key="6">
    <source>
        <dbReference type="ARBA" id="ARBA00022729"/>
    </source>
</evidence>
<reference evidence="10 11" key="1">
    <citation type="journal article" date="2022" name="Gigascience">
        <title>A chromosome-level genome assembly and annotation of the desert horned lizard, Phrynosoma platyrhinos, provides insight into chromosomal rearrangements among reptiles.</title>
        <authorList>
            <person name="Koochekian N."/>
            <person name="Ascanio A."/>
            <person name="Farleigh K."/>
            <person name="Card D.C."/>
            <person name="Schield D.R."/>
            <person name="Castoe T.A."/>
            <person name="Jezkova T."/>
        </authorList>
    </citation>
    <scope>NUCLEOTIDE SEQUENCE [LARGE SCALE GENOMIC DNA]</scope>
    <source>
        <strain evidence="10">NK-2021</strain>
    </source>
</reference>
<evidence type="ECO:0000256" key="1">
    <source>
        <dbReference type="ARBA" id="ARBA00004613"/>
    </source>
</evidence>
<evidence type="ECO:0000256" key="8">
    <source>
        <dbReference type="SAM" id="MobiDB-lite"/>
    </source>
</evidence>